<dbReference type="InterPro" id="IPR006016">
    <property type="entry name" value="UspA"/>
</dbReference>
<gene>
    <name evidence="3" type="ORF">D7223_26650</name>
</gene>
<dbReference type="EMBL" id="RBAK01000014">
    <property type="protein sequence ID" value="RKN40196.1"/>
    <property type="molecule type" value="Genomic_DNA"/>
</dbReference>
<feature type="domain" description="UspA" evidence="2">
    <location>
        <begin position="165"/>
        <end position="287"/>
    </location>
</feature>
<proteinExistence type="inferred from homology"/>
<dbReference type="InterPro" id="IPR006015">
    <property type="entry name" value="Universal_stress_UspA"/>
</dbReference>
<reference evidence="3 4" key="1">
    <citation type="journal article" date="2004" name="Syst. Appl. Microbiol.">
        <title>Cryptoendolithic actinomycetes from antarctic sandstone rock samples: Micromonospora endolithica sp. nov. and two isolates related to Micromonospora coerulea Jensen 1932.</title>
        <authorList>
            <person name="Hirsch P."/>
            <person name="Mevs U."/>
            <person name="Kroppenstedt R.M."/>
            <person name="Schumann P."/>
            <person name="Stackebrandt E."/>
        </authorList>
    </citation>
    <scope>NUCLEOTIDE SEQUENCE [LARGE SCALE GENOMIC DNA]</scope>
    <source>
        <strain evidence="3 4">JCM 12677</strain>
    </source>
</reference>
<name>A0A3A9YY88_9ACTN</name>
<evidence type="ECO:0000259" key="2">
    <source>
        <dbReference type="Pfam" id="PF00582"/>
    </source>
</evidence>
<accession>A0A3A9YY88</accession>
<keyword evidence="4" id="KW-1185">Reference proteome</keyword>
<dbReference type="PANTHER" id="PTHR46268:SF6">
    <property type="entry name" value="UNIVERSAL STRESS PROTEIN UP12"/>
    <property type="match status" value="1"/>
</dbReference>
<organism evidence="3 4">
    <name type="scientific">Micromonospora endolithica</name>
    <dbReference type="NCBI Taxonomy" id="230091"/>
    <lineage>
        <taxon>Bacteria</taxon>
        <taxon>Bacillati</taxon>
        <taxon>Actinomycetota</taxon>
        <taxon>Actinomycetes</taxon>
        <taxon>Micromonosporales</taxon>
        <taxon>Micromonosporaceae</taxon>
        <taxon>Micromonospora</taxon>
    </lineage>
</organism>
<feature type="domain" description="UspA" evidence="2">
    <location>
        <begin position="3"/>
        <end position="142"/>
    </location>
</feature>
<dbReference type="Gene3D" id="3.40.50.620">
    <property type="entry name" value="HUPs"/>
    <property type="match status" value="2"/>
</dbReference>
<evidence type="ECO:0000313" key="3">
    <source>
        <dbReference type="EMBL" id="RKN40196.1"/>
    </source>
</evidence>
<dbReference type="PANTHER" id="PTHR46268">
    <property type="entry name" value="STRESS RESPONSE PROTEIN NHAX"/>
    <property type="match status" value="1"/>
</dbReference>
<dbReference type="AlphaFoldDB" id="A0A3A9YY88"/>
<dbReference type="InterPro" id="IPR014729">
    <property type="entry name" value="Rossmann-like_a/b/a_fold"/>
</dbReference>
<protein>
    <submittedName>
        <fullName evidence="3">Universal stress protein</fullName>
    </submittedName>
</protein>
<dbReference type="PRINTS" id="PR01438">
    <property type="entry name" value="UNVRSLSTRESS"/>
</dbReference>
<evidence type="ECO:0000313" key="4">
    <source>
        <dbReference type="Proteomes" id="UP000281726"/>
    </source>
</evidence>
<evidence type="ECO:0000256" key="1">
    <source>
        <dbReference type="ARBA" id="ARBA00008791"/>
    </source>
</evidence>
<dbReference type="Proteomes" id="UP000281726">
    <property type="component" value="Unassembled WGS sequence"/>
</dbReference>
<comment type="similarity">
    <text evidence="1">Belongs to the universal stress protein A family.</text>
</comment>
<dbReference type="RefSeq" id="WP_120731313.1">
    <property type="nucleotide sequence ID" value="NZ_RBAK01000014.1"/>
</dbReference>
<dbReference type="OrthoDB" id="3404132at2"/>
<dbReference type="SUPFAM" id="SSF52402">
    <property type="entry name" value="Adenine nucleotide alpha hydrolases-like"/>
    <property type="match status" value="2"/>
</dbReference>
<sequence>MLMRRPVVVGVDGSPASLVAAEHAARAAVRRSAPLHLVHGYLHALGYGVPLNPYDMGIPAPSESAEKMLAATVADLAGRWPGLEIEARQVAGGPGATLVEESRHADLVVVGSRGLGGFTGLLLGSVGTQVAGHARCPVLVVRPTDEQLPAEGQPPGGGRIHVDGPVLVGVDGSESAELALAYAADEAARRGTTLVLAHVAPPDEGTPDDSAVLLDSAEAAARATHPDLVIGRQVWRADRPEQALVDASGEVALVVVGSRGHGGVAGLLLGSVSQALVQHSRCPVLVAHPYGHEA</sequence>
<comment type="caution">
    <text evidence="3">The sequence shown here is derived from an EMBL/GenBank/DDBJ whole genome shotgun (WGS) entry which is preliminary data.</text>
</comment>
<dbReference type="Pfam" id="PF00582">
    <property type="entry name" value="Usp"/>
    <property type="match status" value="2"/>
</dbReference>